<reference evidence="2" key="1">
    <citation type="submission" date="2020-10" db="EMBL/GenBank/DDBJ databases">
        <title>Chromosome-scale genome assembly of the Allis shad, Alosa alosa.</title>
        <authorList>
            <person name="Margot Z."/>
            <person name="Christophe K."/>
            <person name="Cabau C."/>
            <person name="Louis A."/>
            <person name="Berthelot C."/>
            <person name="Parey E."/>
            <person name="Roest Crollius H."/>
            <person name="Montfort J."/>
            <person name="Robinson-Rechavi M."/>
            <person name="Bucao C."/>
            <person name="Bouchez O."/>
            <person name="Gislard M."/>
            <person name="Lluch J."/>
            <person name="Milhes M."/>
            <person name="Lampietro C."/>
            <person name="Lopez Roques C."/>
            <person name="Donnadieu C."/>
            <person name="Braasch I."/>
            <person name="Desvignes T."/>
            <person name="Postlethwait J."/>
            <person name="Bobe J."/>
            <person name="Guiguen Y."/>
        </authorList>
    </citation>
    <scope>NUCLEOTIDE SEQUENCE</scope>
    <source>
        <strain evidence="2">M-15738</strain>
        <tissue evidence="2">Blood</tissue>
    </source>
</reference>
<dbReference type="Gene3D" id="2.60.40.10">
    <property type="entry name" value="Immunoglobulins"/>
    <property type="match status" value="1"/>
</dbReference>
<dbReference type="InterPro" id="IPR013783">
    <property type="entry name" value="Ig-like_fold"/>
</dbReference>
<dbReference type="InterPro" id="IPR007110">
    <property type="entry name" value="Ig-like_dom"/>
</dbReference>
<dbReference type="Proteomes" id="UP000823561">
    <property type="component" value="Chromosome 12"/>
</dbReference>
<gene>
    <name evidence="2" type="ORF">AALO_G00162650</name>
</gene>
<evidence type="ECO:0000313" key="3">
    <source>
        <dbReference type="Proteomes" id="UP000823561"/>
    </source>
</evidence>
<organism evidence="2 3">
    <name type="scientific">Alosa alosa</name>
    <name type="common">allis shad</name>
    <dbReference type="NCBI Taxonomy" id="278164"/>
    <lineage>
        <taxon>Eukaryota</taxon>
        <taxon>Metazoa</taxon>
        <taxon>Chordata</taxon>
        <taxon>Craniata</taxon>
        <taxon>Vertebrata</taxon>
        <taxon>Euteleostomi</taxon>
        <taxon>Actinopterygii</taxon>
        <taxon>Neopterygii</taxon>
        <taxon>Teleostei</taxon>
        <taxon>Clupei</taxon>
        <taxon>Clupeiformes</taxon>
        <taxon>Clupeoidei</taxon>
        <taxon>Clupeidae</taxon>
        <taxon>Alosa</taxon>
    </lineage>
</organism>
<proteinExistence type="predicted"/>
<dbReference type="PROSITE" id="PS50835">
    <property type="entry name" value="IG_LIKE"/>
    <property type="match status" value="1"/>
</dbReference>
<protein>
    <recommendedName>
        <fullName evidence="1">Ig-like domain-containing protein</fullName>
    </recommendedName>
</protein>
<dbReference type="SUPFAM" id="SSF48726">
    <property type="entry name" value="Immunoglobulin"/>
    <property type="match status" value="1"/>
</dbReference>
<dbReference type="InterPro" id="IPR036179">
    <property type="entry name" value="Ig-like_dom_sf"/>
</dbReference>
<dbReference type="EMBL" id="JADWDJ010000012">
    <property type="protein sequence ID" value="KAG5272190.1"/>
    <property type="molecule type" value="Genomic_DNA"/>
</dbReference>
<keyword evidence="3" id="KW-1185">Reference proteome</keyword>
<sequence>MRLLKSKRLKWFIMFLQTAEWHSGVVRLLPPLLRDQAWGVHTHQVFLLFCLAVGPSDVHIHWLVDGQRTQVLSVTEHRLIVTQGTVLLSSWVKETHLTKDSHYQCTATANTGNDTAEVHIRINRRDEDTDISRDMSEWRSALTDHEKLLQRWKKAWESCDGQGII</sequence>
<feature type="domain" description="Ig-like" evidence="1">
    <location>
        <begin position="30"/>
        <end position="121"/>
    </location>
</feature>
<accession>A0AAV6GB67</accession>
<dbReference type="AlphaFoldDB" id="A0AAV6GB67"/>
<comment type="caution">
    <text evidence="2">The sequence shown here is derived from an EMBL/GenBank/DDBJ whole genome shotgun (WGS) entry which is preliminary data.</text>
</comment>
<evidence type="ECO:0000259" key="1">
    <source>
        <dbReference type="PROSITE" id="PS50835"/>
    </source>
</evidence>
<evidence type="ECO:0000313" key="2">
    <source>
        <dbReference type="EMBL" id="KAG5272190.1"/>
    </source>
</evidence>
<name>A0AAV6GB67_9TELE</name>